<dbReference type="CDD" id="cd02247">
    <property type="entry name" value="cupin_pirin_C"/>
    <property type="match status" value="1"/>
</dbReference>
<reference evidence="5" key="1">
    <citation type="submission" date="2022-11" db="EMBL/GenBank/DDBJ databases">
        <title>Lacrimispora xylanolytica sy1, complete genome.</title>
        <authorList>
            <person name="Choi S."/>
        </authorList>
    </citation>
    <scope>NUCLEOTIDE SEQUENCE</scope>
    <source>
        <strain evidence="5">Sy1</strain>
    </source>
</reference>
<dbReference type="InterPro" id="IPR008778">
    <property type="entry name" value="Pirin_C_dom"/>
</dbReference>
<proteinExistence type="inferred from homology"/>
<evidence type="ECO:0000259" key="3">
    <source>
        <dbReference type="Pfam" id="PF02678"/>
    </source>
</evidence>
<dbReference type="CDD" id="cd02909">
    <property type="entry name" value="cupin_pirin_N"/>
    <property type="match status" value="1"/>
</dbReference>
<name>A0ABY7AFV4_9FIRM</name>
<dbReference type="PANTHER" id="PTHR13903">
    <property type="entry name" value="PIRIN-RELATED"/>
    <property type="match status" value="1"/>
</dbReference>
<dbReference type="Gene3D" id="2.60.120.10">
    <property type="entry name" value="Jelly Rolls"/>
    <property type="match status" value="2"/>
</dbReference>
<dbReference type="Proteomes" id="UP001163115">
    <property type="component" value="Chromosome"/>
</dbReference>
<dbReference type="InterPro" id="IPR003829">
    <property type="entry name" value="Pirin_N_dom"/>
</dbReference>
<organism evidence="5 6">
    <name type="scientific">Lacrimispora xylanolytica</name>
    <dbReference type="NCBI Taxonomy" id="29375"/>
    <lineage>
        <taxon>Bacteria</taxon>
        <taxon>Bacillati</taxon>
        <taxon>Bacillota</taxon>
        <taxon>Clostridia</taxon>
        <taxon>Lachnospirales</taxon>
        <taxon>Lachnospiraceae</taxon>
        <taxon>Lacrimispora</taxon>
    </lineage>
</organism>
<feature type="domain" description="Pirin N-terminal" evidence="3">
    <location>
        <begin position="23"/>
        <end position="120"/>
    </location>
</feature>
<dbReference type="Pfam" id="PF05726">
    <property type="entry name" value="Pirin_C"/>
    <property type="match status" value="1"/>
</dbReference>
<dbReference type="SUPFAM" id="SSF51182">
    <property type="entry name" value="RmlC-like cupins"/>
    <property type="match status" value="1"/>
</dbReference>
<evidence type="ECO:0000259" key="4">
    <source>
        <dbReference type="Pfam" id="PF05726"/>
    </source>
</evidence>
<evidence type="ECO:0000256" key="1">
    <source>
        <dbReference type="ARBA" id="ARBA00008416"/>
    </source>
</evidence>
<dbReference type="PANTHER" id="PTHR13903:SF8">
    <property type="entry name" value="PIRIN"/>
    <property type="match status" value="1"/>
</dbReference>
<evidence type="ECO:0000313" key="5">
    <source>
        <dbReference type="EMBL" id="WAJ25501.1"/>
    </source>
</evidence>
<gene>
    <name evidence="5" type="ORF">OW255_08305</name>
</gene>
<evidence type="ECO:0000313" key="6">
    <source>
        <dbReference type="Proteomes" id="UP001163115"/>
    </source>
</evidence>
<dbReference type="InterPro" id="IPR011051">
    <property type="entry name" value="RmlC_Cupin_sf"/>
</dbReference>
<keyword evidence="6" id="KW-1185">Reference proteome</keyword>
<dbReference type="RefSeq" id="WP_024836380.1">
    <property type="nucleotide sequence ID" value="NZ_CP113524.1"/>
</dbReference>
<dbReference type="InterPro" id="IPR014710">
    <property type="entry name" value="RmlC-like_jellyroll"/>
</dbReference>
<dbReference type="EMBL" id="CP113524">
    <property type="protein sequence ID" value="WAJ25501.1"/>
    <property type="molecule type" value="Genomic_DNA"/>
</dbReference>
<evidence type="ECO:0000256" key="2">
    <source>
        <dbReference type="RuleBase" id="RU003457"/>
    </source>
</evidence>
<dbReference type="PIRSF" id="PIRSF006232">
    <property type="entry name" value="Pirin"/>
    <property type="match status" value="1"/>
</dbReference>
<dbReference type="Pfam" id="PF02678">
    <property type="entry name" value="Pirin"/>
    <property type="match status" value="1"/>
</dbReference>
<sequence>MSRRNIKKQIRGQRAVDGAGVHMVRVLGYHDVKEFDPFLMMDSFDSTNPADYIAGFPMHPHRGIETVTYLISGRMDHKDSLGNKGTINSGECQWMTAGSGILHEEMPQPSEKMLGLQLWLNLPREEKMADPAYLPITKDMIPRVPSGNATVGVLSGSFQGAKGVTPKHIPATIYDVELPKGEEITLPTNSEETVYIFLIQGDGVVEDQNIPEKTAILFGEGDEITVKASISRDLRFILFSGRPLHEPIAWGGPIAMNTQEELDLAFDELRRGTFIKHK</sequence>
<dbReference type="InterPro" id="IPR012093">
    <property type="entry name" value="Pirin"/>
</dbReference>
<comment type="similarity">
    <text evidence="1 2">Belongs to the pirin family.</text>
</comment>
<accession>A0ABY7AFV4</accession>
<protein>
    <submittedName>
        <fullName evidence="5">Pirin family protein</fullName>
    </submittedName>
</protein>
<feature type="domain" description="Pirin C-terminal" evidence="4">
    <location>
        <begin position="174"/>
        <end position="274"/>
    </location>
</feature>